<dbReference type="GO" id="GO:0090575">
    <property type="term" value="C:RNA polymerase II transcription regulator complex"/>
    <property type="evidence" value="ECO:0007669"/>
    <property type="project" value="TreeGrafter"/>
</dbReference>
<feature type="compositionally biased region" description="Polar residues" evidence="4">
    <location>
        <begin position="182"/>
        <end position="198"/>
    </location>
</feature>
<feature type="compositionally biased region" description="Basic and acidic residues" evidence="4">
    <location>
        <begin position="390"/>
        <end position="401"/>
    </location>
</feature>
<feature type="region of interest" description="Disordered" evidence="4">
    <location>
        <begin position="178"/>
        <end position="198"/>
    </location>
</feature>
<dbReference type="InterPro" id="IPR050936">
    <property type="entry name" value="AP-1-like"/>
</dbReference>
<dbReference type="EMBL" id="LMYN01000058">
    <property type="protein sequence ID" value="KSA01276.1"/>
    <property type="molecule type" value="Genomic_DNA"/>
</dbReference>
<dbReference type="PROSITE" id="PS00036">
    <property type="entry name" value="BZIP_BASIC"/>
    <property type="match status" value="1"/>
</dbReference>
<evidence type="ECO:0000259" key="5">
    <source>
        <dbReference type="PROSITE" id="PS50217"/>
    </source>
</evidence>
<dbReference type="GO" id="GO:0034599">
    <property type="term" value="P:cellular response to oxidative stress"/>
    <property type="evidence" value="ECO:0007669"/>
    <property type="project" value="UniProtKB-ARBA"/>
</dbReference>
<dbReference type="RefSeq" id="XP_015467378.1">
    <property type="nucleotide sequence ID" value="XM_015611801.1"/>
</dbReference>
<keyword evidence="7" id="KW-1185">Reference proteome</keyword>
<dbReference type="SUPFAM" id="SSF57959">
    <property type="entry name" value="Leucine zipper domain"/>
    <property type="match status" value="1"/>
</dbReference>
<protein>
    <recommendedName>
        <fullName evidence="5">BZIP domain-containing protein</fullName>
    </recommendedName>
</protein>
<feature type="compositionally biased region" description="Basic and acidic residues" evidence="4">
    <location>
        <begin position="52"/>
        <end position="65"/>
    </location>
</feature>
<dbReference type="Pfam" id="PF00170">
    <property type="entry name" value="bZIP_1"/>
    <property type="match status" value="1"/>
</dbReference>
<accession>A0A0V1PYT8</accession>
<dbReference type="InterPro" id="IPR004827">
    <property type="entry name" value="bZIP"/>
</dbReference>
<feature type="domain" description="BZIP" evidence="5">
    <location>
        <begin position="36"/>
        <end position="99"/>
    </location>
</feature>
<dbReference type="GeneID" id="26839981"/>
<feature type="region of interest" description="Disordered" evidence="4">
    <location>
        <begin position="1"/>
        <end position="65"/>
    </location>
</feature>
<feature type="compositionally biased region" description="Polar residues" evidence="4">
    <location>
        <begin position="9"/>
        <end position="18"/>
    </location>
</feature>
<dbReference type="OrthoDB" id="5380163at2759"/>
<sequence>MTDVKRNISEVSSGSSNLSHDDKKLHTKPGRKPIEIEPKSKRTAQNRAAQRAYRERKERKMKDLEDKVKLLEDETIKANTELDFLKAQVDMLKNELARYRGHTDFLDLKLPTRVGHLSNPNTGGTYRPTMGDKHRSSSDSTSNKSSVGDVKFQSPNESLNNTSPDSVGQFSASFPWSKDSLADSNTSNDGYSDGYQTGQKQYVPDLISGSSSSTSPLNDNILVSPDSLNSAPNTVNSNQFDTQNDQNFGFTHQSFEEQVDPFCVKLNEACGTKECPIPKDKENQYQYNSPFSNLKNPDTTSTNDNTGFDPFFNGDSKFNFELSGNNEDPLSFLNDNNFDVSLAFADTYQEPKRDNEVDPISLLTTEESVYDPLSDKGFNFNDFVRTSVSEGHEDNSVKKNESNNIPPPTEEEEVVPAPEQTVKCSEIWDRITSHPKYTELDIDSLCSELKSKAKCSETGVVINSSDVNHLLEQSALLRRK</sequence>
<gene>
    <name evidence="6" type="ORF">AC631_02972</name>
</gene>
<feature type="compositionally biased region" description="Polar residues" evidence="4">
    <location>
        <begin position="153"/>
        <end position="166"/>
    </location>
</feature>
<evidence type="ECO:0000256" key="3">
    <source>
        <dbReference type="ARBA" id="ARBA00023242"/>
    </source>
</evidence>
<dbReference type="SUPFAM" id="SSF111430">
    <property type="entry name" value="YAP1 redox domain"/>
    <property type="match status" value="1"/>
</dbReference>
<dbReference type="Proteomes" id="UP000054251">
    <property type="component" value="Unassembled WGS sequence"/>
</dbReference>
<comment type="caution">
    <text evidence="6">The sequence shown here is derived from an EMBL/GenBank/DDBJ whole genome shotgun (WGS) entry which is preliminary data.</text>
</comment>
<feature type="region of interest" description="Disordered" evidence="4">
    <location>
        <begin position="389"/>
        <end position="411"/>
    </location>
</feature>
<comment type="subcellular location">
    <subcellularLocation>
        <location evidence="2">Cytoplasm</location>
    </subcellularLocation>
    <subcellularLocation>
        <location evidence="1">Nucleus</location>
    </subcellularLocation>
</comment>
<evidence type="ECO:0000256" key="1">
    <source>
        <dbReference type="ARBA" id="ARBA00004123"/>
    </source>
</evidence>
<dbReference type="Pfam" id="PF08601">
    <property type="entry name" value="PAP1"/>
    <property type="match status" value="1"/>
</dbReference>
<dbReference type="GO" id="GO:0001228">
    <property type="term" value="F:DNA-binding transcription activator activity, RNA polymerase II-specific"/>
    <property type="evidence" value="ECO:0007669"/>
    <property type="project" value="TreeGrafter"/>
</dbReference>
<evidence type="ECO:0000313" key="6">
    <source>
        <dbReference type="EMBL" id="KSA01276.1"/>
    </source>
</evidence>
<dbReference type="GO" id="GO:0000976">
    <property type="term" value="F:transcription cis-regulatory region binding"/>
    <property type="evidence" value="ECO:0007669"/>
    <property type="project" value="InterPro"/>
</dbReference>
<evidence type="ECO:0000313" key="7">
    <source>
        <dbReference type="Proteomes" id="UP000054251"/>
    </source>
</evidence>
<dbReference type="InterPro" id="IPR046347">
    <property type="entry name" value="bZIP_sf"/>
</dbReference>
<evidence type="ECO:0000256" key="4">
    <source>
        <dbReference type="SAM" id="MobiDB-lite"/>
    </source>
</evidence>
<dbReference type="InterPro" id="IPR023167">
    <property type="entry name" value="Yap1_redox_dom_sf"/>
</dbReference>
<dbReference type="PROSITE" id="PS50217">
    <property type="entry name" value="BZIP"/>
    <property type="match status" value="1"/>
</dbReference>
<organism evidence="6 7">
    <name type="scientific">Debaryomyces fabryi</name>
    <dbReference type="NCBI Taxonomy" id="58627"/>
    <lineage>
        <taxon>Eukaryota</taxon>
        <taxon>Fungi</taxon>
        <taxon>Dikarya</taxon>
        <taxon>Ascomycota</taxon>
        <taxon>Saccharomycotina</taxon>
        <taxon>Pichiomycetes</taxon>
        <taxon>Debaryomycetaceae</taxon>
        <taxon>Debaryomyces</taxon>
    </lineage>
</organism>
<name>A0A0V1PYT8_9ASCO</name>
<dbReference type="CDD" id="cd14688">
    <property type="entry name" value="bZIP_YAP"/>
    <property type="match status" value="1"/>
</dbReference>
<feature type="region of interest" description="Disordered" evidence="4">
    <location>
        <begin position="113"/>
        <end position="166"/>
    </location>
</feature>
<dbReference type="InterPro" id="IPR013910">
    <property type="entry name" value="TF_PAP1"/>
</dbReference>
<keyword evidence="3" id="KW-0539">Nucleus</keyword>
<dbReference type="SMART" id="SM00338">
    <property type="entry name" value="BRLZ"/>
    <property type="match status" value="1"/>
</dbReference>
<evidence type="ECO:0000256" key="2">
    <source>
        <dbReference type="ARBA" id="ARBA00004496"/>
    </source>
</evidence>
<dbReference type="GO" id="GO:0005737">
    <property type="term" value="C:cytoplasm"/>
    <property type="evidence" value="ECO:0007669"/>
    <property type="project" value="UniProtKB-SubCell"/>
</dbReference>
<proteinExistence type="predicted"/>
<dbReference type="PANTHER" id="PTHR40621">
    <property type="entry name" value="TRANSCRIPTION FACTOR KAPC-RELATED"/>
    <property type="match status" value="1"/>
</dbReference>
<reference evidence="6 7" key="1">
    <citation type="submission" date="2015-11" db="EMBL/GenBank/DDBJ databases">
        <title>The genome of Debaryomyces fabryi.</title>
        <authorList>
            <person name="Tafer H."/>
            <person name="Lopandic K."/>
        </authorList>
    </citation>
    <scope>NUCLEOTIDE SEQUENCE [LARGE SCALE GENOMIC DNA]</scope>
    <source>
        <strain evidence="6 7">CBS 789</strain>
    </source>
</reference>
<dbReference type="AlphaFoldDB" id="A0A0V1PYT8"/>
<dbReference type="FunFam" id="1.20.5.170:FF:000067">
    <property type="entry name" value="BZIP transcription factor"/>
    <property type="match status" value="1"/>
</dbReference>
<dbReference type="PANTHER" id="PTHR40621:SF6">
    <property type="entry name" value="AP-1-LIKE TRANSCRIPTION FACTOR YAP1-RELATED"/>
    <property type="match status" value="1"/>
</dbReference>
<dbReference type="Gene3D" id="1.10.238.100">
    <property type="entry name" value="YAP1 redox domain. Chain B"/>
    <property type="match status" value="1"/>
</dbReference>
<dbReference type="Gene3D" id="1.20.5.170">
    <property type="match status" value="1"/>
</dbReference>